<dbReference type="AlphaFoldDB" id="A0A4Q0VYR6"/>
<feature type="domain" description="DUF7852" evidence="2">
    <location>
        <begin position="43"/>
        <end position="96"/>
    </location>
</feature>
<keyword evidence="4" id="KW-1185">Reference proteome</keyword>
<dbReference type="Pfam" id="PF25250">
    <property type="entry name" value="DUF7852"/>
    <property type="match status" value="1"/>
</dbReference>
<protein>
    <submittedName>
        <fullName evidence="3">DUF3794 domain-containing protein</fullName>
    </submittedName>
</protein>
<reference evidence="3 4" key="1">
    <citation type="journal article" date="2019" name="Int. J. Syst. Evol. Microbiol.">
        <title>Anaerobacillus alkaliphilus sp. nov., a novel alkaliphilic and moderately halophilic bacterium.</title>
        <authorList>
            <person name="Borsodi A.K."/>
            <person name="Aszalos J.M."/>
            <person name="Bihari P."/>
            <person name="Nagy I."/>
            <person name="Schumann P."/>
            <person name="Sproer C."/>
            <person name="Kovacs A.L."/>
            <person name="Boka K."/>
            <person name="Dobosy P."/>
            <person name="Ovari M."/>
            <person name="Szili-Kovacs T."/>
            <person name="Toth E."/>
        </authorList>
    </citation>
    <scope>NUCLEOTIDE SEQUENCE [LARGE SCALE GENOMIC DNA]</scope>
    <source>
        <strain evidence="3 4">B16-10</strain>
    </source>
</reference>
<dbReference type="OrthoDB" id="2381017at2"/>
<dbReference type="RefSeq" id="WP_129076578.1">
    <property type="nucleotide sequence ID" value="NZ_QOUX01000001.1"/>
</dbReference>
<sequence>MSDKKQSNKGTEQPAPPYFNYKPMKTKNALSPKVGNRPVKPDTISGKATVKVPVVLAETVVQLDLNPKIEFPEPVLEIKNIKKNLKITQCRLLLPTNKLFIAGFVRKNIQYATPKYGTKDSVVSDIRSLTIDVPFNAVTEIDYIRKPKFEFGPESREFTFFTKSELPDGFSSKEHLLSADLSQFDQYSGEEFNELPWCELLSSRFIQYDEALDRKMGRVYDQHGKCIDAPFEEGTFTKIEEKMVVEVKLKVLQKQQVNVDSKKKW</sequence>
<dbReference type="Proteomes" id="UP000290649">
    <property type="component" value="Unassembled WGS sequence"/>
</dbReference>
<evidence type="ECO:0000256" key="1">
    <source>
        <dbReference type="SAM" id="MobiDB-lite"/>
    </source>
</evidence>
<organism evidence="3 4">
    <name type="scientific">Anaerobacillus alkaliphilus</name>
    <dbReference type="NCBI Taxonomy" id="1548597"/>
    <lineage>
        <taxon>Bacteria</taxon>
        <taxon>Bacillati</taxon>
        <taxon>Bacillota</taxon>
        <taxon>Bacilli</taxon>
        <taxon>Bacillales</taxon>
        <taxon>Bacillaceae</taxon>
        <taxon>Anaerobacillus</taxon>
    </lineage>
</organism>
<accession>A0A4Q0VYR6</accession>
<gene>
    <name evidence="3" type="ORF">DS745_02240</name>
</gene>
<dbReference type="InterPro" id="IPR054845">
    <property type="entry name" value="Exosporium_prot_C"/>
</dbReference>
<proteinExistence type="predicted"/>
<evidence type="ECO:0000259" key="2">
    <source>
        <dbReference type="Pfam" id="PF25250"/>
    </source>
</evidence>
<dbReference type="InterPro" id="IPR057174">
    <property type="entry name" value="DUF7852"/>
</dbReference>
<feature type="region of interest" description="Disordered" evidence="1">
    <location>
        <begin position="1"/>
        <end position="42"/>
    </location>
</feature>
<dbReference type="EMBL" id="QOUX01000001">
    <property type="protein sequence ID" value="RXJ04228.1"/>
    <property type="molecule type" value="Genomic_DNA"/>
</dbReference>
<evidence type="ECO:0000313" key="4">
    <source>
        <dbReference type="Proteomes" id="UP000290649"/>
    </source>
</evidence>
<dbReference type="NCBIfam" id="NF045794">
    <property type="entry name" value="CsxC_fam"/>
    <property type="match status" value="1"/>
</dbReference>
<comment type="caution">
    <text evidence="3">The sequence shown here is derived from an EMBL/GenBank/DDBJ whole genome shotgun (WGS) entry which is preliminary data.</text>
</comment>
<evidence type="ECO:0000313" key="3">
    <source>
        <dbReference type="EMBL" id="RXJ04228.1"/>
    </source>
</evidence>
<name>A0A4Q0VYR6_9BACI</name>